<name>A0ABR2JA16_9PEZI</name>
<proteinExistence type="predicted"/>
<dbReference type="Proteomes" id="UP001390339">
    <property type="component" value="Unassembled WGS sequence"/>
</dbReference>
<organism evidence="2 3">
    <name type="scientific">Apiospora arundinis</name>
    <dbReference type="NCBI Taxonomy" id="335852"/>
    <lineage>
        <taxon>Eukaryota</taxon>
        <taxon>Fungi</taxon>
        <taxon>Dikarya</taxon>
        <taxon>Ascomycota</taxon>
        <taxon>Pezizomycotina</taxon>
        <taxon>Sordariomycetes</taxon>
        <taxon>Xylariomycetidae</taxon>
        <taxon>Amphisphaeriales</taxon>
        <taxon>Apiosporaceae</taxon>
        <taxon>Apiospora</taxon>
    </lineage>
</organism>
<reference evidence="2 3" key="1">
    <citation type="journal article" date="2024" name="IMA Fungus">
        <title>Apiospora arundinis, a panoply of carbohydrate-active enzymes and secondary metabolites.</title>
        <authorList>
            <person name="Sorensen T."/>
            <person name="Petersen C."/>
            <person name="Muurmann A.T."/>
            <person name="Christiansen J.V."/>
            <person name="Brundto M.L."/>
            <person name="Overgaard C.K."/>
            <person name="Boysen A.T."/>
            <person name="Wollenberg R.D."/>
            <person name="Larsen T.O."/>
            <person name="Sorensen J.L."/>
            <person name="Nielsen K.L."/>
            <person name="Sondergaard T.E."/>
        </authorList>
    </citation>
    <scope>NUCLEOTIDE SEQUENCE [LARGE SCALE GENOMIC DNA]</scope>
    <source>
        <strain evidence="2 3">AAU 773</strain>
    </source>
</reference>
<dbReference type="EMBL" id="JAPCWZ010000003">
    <property type="protein sequence ID" value="KAK8874636.1"/>
    <property type="molecule type" value="Genomic_DNA"/>
</dbReference>
<keyword evidence="3" id="KW-1185">Reference proteome</keyword>
<sequence length="87" mass="9588">MPYSRADFFPTSSPIAVALQVSEELSEVNETIVTVEDPNHPGMDRLAGAQDGDGQGMSSFPDNSQEEGLYQKKDDVVLYYTPINLYT</sequence>
<evidence type="ECO:0000313" key="3">
    <source>
        <dbReference type="Proteomes" id="UP001390339"/>
    </source>
</evidence>
<evidence type="ECO:0000256" key="1">
    <source>
        <dbReference type="SAM" id="MobiDB-lite"/>
    </source>
</evidence>
<protein>
    <submittedName>
        <fullName evidence="2">Uncharacterized protein</fullName>
    </submittedName>
</protein>
<comment type="caution">
    <text evidence="2">The sequence shown here is derived from an EMBL/GenBank/DDBJ whole genome shotgun (WGS) entry which is preliminary data.</text>
</comment>
<evidence type="ECO:0000313" key="2">
    <source>
        <dbReference type="EMBL" id="KAK8874636.1"/>
    </source>
</evidence>
<accession>A0ABR2JA16</accession>
<feature type="region of interest" description="Disordered" evidence="1">
    <location>
        <begin position="36"/>
        <end position="67"/>
    </location>
</feature>
<gene>
    <name evidence="2" type="ORF">PGQ11_005150</name>
</gene>